<sequence length="129" mass="14196">MSDEVSKAKAAAGTQQQEETIFSKIVDRKIPADIIYEDDTSLAFRDVTPQAPIHFLVIPKKPLARLSLAEDVDTPLLGHLMSVARKVAKQEKLDNGFRIVINDGPDGAQSVYHLHIHVMGGRQMGWPPG</sequence>
<evidence type="ECO:0000256" key="1">
    <source>
        <dbReference type="PIRSR" id="PIRSR601310-1"/>
    </source>
</evidence>
<dbReference type="PROSITE" id="PS51084">
    <property type="entry name" value="HIT_2"/>
    <property type="match status" value="1"/>
</dbReference>
<dbReference type="PROSITE" id="PS00892">
    <property type="entry name" value="HIT_1"/>
    <property type="match status" value="1"/>
</dbReference>
<keyword evidence="6" id="KW-1185">Reference proteome</keyword>
<dbReference type="GO" id="GO:0003824">
    <property type="term" value="F:catalytic activity"/>
    <property type="evidence" value="ECO:0007669"/>
    <property type="project" value="InterPro"/>
</dbReference>
<feature type="active site" description="Tele-AMP-histidine intermediate" evidence="1">
    <location>
        <position position="115"/>
    </location>
</feature>
<gene>
    <name evidence="5" type="ORF">OFUS_LOCUS22583</name>
</gene>
<dbReference type="FunFam" id="3.30.428.10:FF:000005">
    <property type="entry name" value="Histidine triad nucleotide-binding protein 1"/>
    <property type="match status" value="1"/>
</dbReference>
<feature type="domain" description="HIT" evidence="4">
    <location>
        <begin position="21"/>
        <end position="129"/>
    </location>
</feature>
<comment type="caution">
    <text evidence="5">The sequence shown here is derived from an EMBL/GenBank/DDBJ whole genome shotgun (WGS) entry which is preliminary data.</text>
</comment>
<dbReference type="Pfam" id="PF01230">
    <property type="entry name" value="HIT"/>
    <property type="match status" value="1"/>
</dbReference>
<name>A0A8S4Q0E8_OWEFU</name>
<evidence type="ECO:0000256" key="3">
    <source>
        <dbReference type="PROSITE-ProRule" id="PRU00464"/>
    </source>
</evidence>
<dbReference type="AlphaFoldDB" id="A0A8S4Q0E8"/>
<organism evidence="5 6">
    <name type="scientific">Owenia fusiformis</name>
    <name type="common">Polychaete worm</name>
    <dbReference type="NCBI Taxonomy" id="6347"/>
    <lineage>
        <taxon>Eukaryota</taxon>
        <taxon>Metazoa</taxon>
        <taxon>Spiralia</taxon>
        <taxon>Lophotrochozoa</taxon>
        <taxon>Annelida</taxon>
        <taxon>Polychaeta</taxon>
        <taxon>Sedentaria</taxon>
        <taxon>Canalipalpata</taxon>
        <taxon>Sabellida</taxon>
        <taxon>Oweniida</taxon>
        <taxon>Oweniidae</taxon>
        <taxon>Owenia</taxon>
    </lineage>
</organism>
<dbReference type="InterPro" id="IPR036265">
    <property type="entry name" value="HIT-like_sf"/>
</dbReference>
<dbReference type="CDD" id="cd01276">
    <property type="entry name" value="PKCI_related"/>
    <property type="match status" value="1"/>
</dbReference>
<evidence type="ECO:0000313" key="5">
    <source>
        <dbReference type="EMBL" id="CAH1798435.1"/>
    </source>
</evidence>
<dbReference type="EMBL" id="CAIIXF020000011">
    <property type="protein sequence ID" value="CAH1798435.1"/>
    <property type="molecule type" value="Genomic_DNA"/>
</dbReference>
<evidence type="ECO:0000259" key="4">
    <source>
        <dbReference type="PROSITE" id="PS51084"/>
    </source>
</evidence>
<reference evidence="5" key="1">
    <citation type="submission" date="2022-03" db="EMBL/GenBank/DDBJ databases">
        <authorList>
            <person name="Martin C."/>
        </authorList>
    </citation>
    <scope>NUCLEOTIDE SEQUENCE</scope>
</reference>
<dbReference type="InterPro" id="IPR019808">
    <property type="entry name" value="Histidine_triad_CS"/>
</dbReference>
<dbReference type="Gene3D" id="3.30.428.10">
    <property type="entry name" value="HIT-like"/>
    <property type="match status" value="1"/>
</dbReference>
<dbReference type="InterPro" id="IPR011146">
    <property type="entry name" value="HIT-like"/>
</dbReference>
<dbReference type="PANTHER" id="PTHR23089">
    <property type="entry name" value="HISTIDINE TRIAD HIT PROTEIN"/>
    <property type="match status" value="1"/>
</dbReference>
<dbReference type="PRINTS" id="PR00332">
    <property type="entry name" value="HISTRIAD"/>
</dbReference>
<dbReference type="InterPro" id="IPR001310">
    <property type="entry name" value="Histidine_triad_HIT"/>
</dbReference>
<evidence type="ECO:0000256" key="2">
    <source>
        <dbReference type="PIRSR" id="PIRSR601310-3"/>
    </source>
</evidence>
<protein>
    <recommendedName>
        <fullName evidence="4">HIT domain-containing protein</fullName>
    </recommendedName>
</protein>
<accession>A0A8S4Q0E8</accession>
<dbReference type="SUPFAM" id="SSF54197">
    <property type="entry name" value="HIT-like"/>
    <property type="match status" value="1"/>
</dbReference>
<feature type="short sequence motif" description="Histidine triad motif" evidence="2 3">
    <location>
        <begin position="113"/>
        <end position="117"/>
    </location>
</feature>
<dbReference type="Proteomes" id="UP000749559">
    <property type="component" value="Unassembled WGS sequence"/>
</dbReference>
<evidence type="ECO:0000313" key="6">
    <source>
        <dbReference type="Proteomes" id="UP000749559"/>
    </source>
</evidence>
<dbReference type="OrthoDB" id="672793at2759"/>
<proteinExistence type="predicted"/>